<name>A0ABY7AJX8_9ALTE</name>
<accession>A0ABY7AJX8</accession>
<dbReference type="InterPro" id="IPR014743">
    <property type="entry name" value="Cl-channel_core"/>
</dbReference>
<evidence type="ECO:0000256" key="1">
    <source>
        <dbReference type="ARBA" id="ARBA00004141"/>
    </source>
</evidence>
<evidence type="ECO:0000256" key="10">
    <source>
        <dbReference type="SAM" id="Phobius"/>
    </source>
</evidence>
<dbReference type="EMBL" id="CP109965">
    <property type="protein sequence ID" value="WAJ69875.1"/>
    <property type="molecule type" value="Genomic_DNA"/>
</dbReference>
<keyword evidence="3 10" id="KW-0812">Transmembrane</keyword>
<evidence type="ECO:0000256" key="2">
    <source>
        <dbReference type="ARBA" id="ARBA00022448"/>
    </source>
</evidence>
<dbReference type="Gene3D" id="1.10.3080.10">
    <property type="entry name" value="Clc chloride channel"/>
    <property type="match status" value="1"/>
</dbReference>
<keyword evidence="5" id="KW-0406">Ion transport</keyword>
<dbReference type="InterPro" id="IPR001807">
    <property type="entry name" value="ClC"/>
</dbReference>
<dbReference type="Proteomes" id="UP001163726">
    <property type="component" value="Chromosome"/>
</dbReference>
<evidence type="ECO:0000313" key="12">
    <source>
        <dbReference type="Proteomes" id="UP001163726"/>
    </source>
</evidence>
<feature type="transmembrane region" description="Helical" evidence="10">
    <location>
        <begin position="196"/>
        <end position="214"/>
    </location>
</feature>
<gene>
    <name evidence="11" type="ORF">OLW01_12060</name>
</gene>
<feature type="transmembrane region" description="Helical" evidence="10">
    <location>
        <begin position="160"/>
        <end position="184"/>
    </location>
</feature>
<proteinExistence type="predicted"/>
<evidence type="ECO:0000256" key="9">
    <source>
        <dbReference type="ARBA" id="ARBA00023303"/>
    </source>
</evidence>
<dbReference type="CDD" id="cd00400">
    <property type="entry name" value="Voltage_gated_ClC"/>
    <property type="match status" value="1"/>
</dbReference>
<dbReference type="RefSeq" id="WP_268074169.1">
    <property type="nucleotide sequence ID" value="NZ_CP109965.1"/>
</dbReference>
<keyword evidence="6 10" id="KW-0472">Membrane</keyword>
<keyword evidence="8" id="KW-0868">Chloride</keyword>
<feature type="transmembrane region" description="Helical" evidence="10">
    <location>
        <begin position="271"/>
        <end position="296"/>
    </location>
</feature>
<dbReference type="PANTHER" id="PTHR43427">
    <property type="entry name" value="CHLORIDE CHANNEL PROTEIN CLC-E"/>
    <property type="match status" value="1"/>
</dbReference>
<feature type="transmembrane region" description="Helical" evidence="10">
    <location>
        <begin position="397"/>
        <end position="416"/>
    </location>
</feature>
<evidence type="ECO:0000256" key="8">
    <source>
        <dbReference type="ARBA" id="ARBA00023214"/>
    </source>
</evidence>
<dbReference type="PRINTS" id="PR00762">
    <property type="entry name" value="CLCHANNEL"/>
</dbReference>
<comment type="subcellular location">
    <subcellularLocation>
        <location evidence="1">Membrane</location>
        <topology evidence="1">Multi-pass membrane protein</topology>
    </subcellularLocation>
</comment>
<keyword evidence="9" id="KW-0407">Ion channel</keyword>
<evidence type="ECO:0000313" key="11">
    <source>
        <dbReference type="EMBL" id="WAJ69875.1"/>
    </source>
</evidence>
<keyword evidence="7" id="KW-0869">Chloride channel</keyword>
<evidence type="ECO:0000256" key="7">
    <source>
        <dbReference type="ARBA" id="ARBA00023173"/>
    </source>
</evidence>
<feature type="transmembrane region" description="Helical" evidence="10">
    <location>
        <begin position="21"/>
        <end position="45"/>
    </location>
</feature>
<evidence type="ECO:0000256" key="5">
    <source>
        <dbReference type="ARBA" id="ARBA00023065"/>
    </source>
</evidence>
<dbReference type="PANTHER" id="PTHR43427:SF6">
    <property type="entry name" value="CHLORIDE CHANNEL PROTEIN CLC-E"/>
    <property type="match status" value="1"/>
</dbReference>
<keyword evidence="12" id="KW-1185">Reference proteome</keyword>
<feature type="transmembrane region" description="Helical" evidence="10">
    <location>
        <begin position="65"/>
        <end position="87"/>
    </location>
</feature>
<reference evidence="11" key="1">
    <citation type="submission" date="2022-10" db="EMBL/GenBank/DDBJ databases">
        <title>Catenovulum adriacola sp. nov. isolated in the Harbour of Susak.</title>
        <authorList>
            <person name="Schoch T."/>
            <person name="Reich S.J."/>
            <person name="Stoeferle S."/>
            <person name="Flaiz M."/>
            <person name="Kazda M."/>
            <person name="Riedel C.U."/>
            <person name="Duerre P."/>
        </authorList>
    </citation>
    <scope>NUCLEOTIDE SEQUENCE</scope>
    <source>
        <strain evidence="11">TS8</strain>
    </source>
</reference>
<evidence type="ECO:0000256" key="4">
    <source>
        <dbReference type="ARBA" id="ARBA00022989"/>
    </source>
</evidence>
<dbReference type="InterPro" id="IPR050368">
    <property type="entry name" value="ClC-type_chloride_channel"/>
</dbReference>
<feature type="transmembrane region" description="Helical" evidence="10">
    <location>
        <begin position="234"/>
        <end position="251"/>
    </location>
</feature>
<feature type="transmembrane region" description="Helical" evidence="10">
    <location>
        <begin position="367"/>
        <end position="391"/>
    </location>
</feature>
<feature type="transmembrane region" description="Helical" evidence="10">
    <location>
        <begin position="332"/>
        <end position="355"/>
    </location>
</feature>
<evidence type="ECO:0000256" key="6">
    <source>
        <dbReference type="ARBA" id="ARBA00023136"/>
    </source>
</evidence>
<keyword evidence="2" id="KW-0813">Transport</keyword>
<organism evidence="11 12">
    <name type="scientific">Catenovulum adriaticum</name>
    <dbReference type="NCBI Taxonomy" id="2984846"/>
    <lineage>
        <taxon>Bacteria</taxon>
        <taxon>Pseudomonadati</taxon>
        <taxon>Pseudomonadota</taxon>
        <taxon>Gammaproteobacteria</taxon>
        <taxon>Alteromonadales</taxon>
        <taxon>Alteromonadaceae</taxon>
        <taxon>Catenovulum</taxon>
    </lineage>
</organism>
<sequence length="568" mass="62502">MPIEKHLKRLRAQLAYPKISIQLSILGLLAGLCASAFIILFRWCLDNIQMLYLDVPDDFTSLEPHIRFILPFIGAGIIALVGIFTQFKHFRLGIPFVIYRLKIFYGMMPIRNTINQFFGGIMAMGSGFSVGREGPAVHLGAGAASYFAAWLKLPYNSVRTLSACGMAAAISASFNTPLAAVIFVMEVVLREYKTHIFVPVMLASVTGALANRLVFGHAHDLGGLEINVLGIQHYPYLVFMGLLIGCLSFAFNRQLLEIIRSFRSVNMLVRLLLAALITAIIGYLVPQALGTGLGAIYVAQANIDNAQLLMTIFIAKAALTLFAIGLGVPGGIIGPILGLGMMVGTLLALIASIFIGNIGEYSDTYGVLGLAALMAACLNAPLAALVTALEMTYNPEVIAPAMVVVVSAYVISYQLFRNRSLFLLQLELQKLDYHIPPTYDILQKTGVQAAMDKQFILVTTDDEETIKNALDRAGKHPVILKQQNQDGCAFMRVSYDVSLDPNNAVPYRLEELQGVESRYTLAEPYEILQQKRQGSVYIFEEELDNIIGVLSWHQLRLRLTNGHFKEFE</sequence>
<dbReference type="Pfam" id="PF00654">
    <property type="entry name" value="Voltage_CLC"/>
    <property type="match status" value="1"/>
</dbReference>
<protein>
    <submittedName>
        <fullName evidence="11">Chloride channel protein</fullName>
    </submittedName>
</protein>
<evidence type="ECO:0000256" key="3">
    <source>
        <dbReference type="ARBA" id="ARBA00022692"/>
    </source>
</evidence>
<dbReference type="SUPFAM" id="SSF81340">
    <property type="entry name" value="Clc chloride channel"/>
    <property type="match status" value="1"/>
</dbReference>
<keyword evidence="4 10" id="KW-1133">Transmembrane helix</keyword>
<feature type="transmembrane region" description="Helical" evidence="10">
    <location>
        <begin position="308"/>
        <end position="326"/>
    </location>
</feature>